<sequence>MEDREVGSVILGKLEEQREFQRLAAVPSACLQSCDAPPSLLQGTATPLGDLYSPQSTHKCIYSIYPGASKHHYIDARVHFME</sequence>
<evidence type="ECO:0000313" key="1">
    <source>
        <dbReference type="EMBL" id="JAD54239.1"/>
    </source>
</evidence>
<dbReference type="AlphaFoldDB" id="A0A0A9AR62"/>
<accession>A0A0A9AR62</accession>
<reference evidence="1" key="2">
    <citation type="journal article" date="2015" name="Data Brief">
        <title>Shoot transcriptome of the giant reed, Arundo donax.</title>
        <authorList>
            <person name="Barrero R.A."/>
            <person name="Guerrero F.D."/>
            <person name="Moolhuijzen P."/>
            <person name="Goolsby J.A."/>
            <person name="Tidwell J."/>
            <person name="Bellgard S.E."/>
            <person name="Bellgard M.I."/>
        </authorList>
    </citation>
    <scope>NUCLEOTIDE SEQUENCE</scope>
    <source>
        <tissue evidence="1">Shoot tissue taken approximately 20 cm above the soil surface</tissue>
    </source>
</reference>
<dbReference type="EMBL" id="GBRH01243656">
    <property type="protein sequence ID" value="JAD54239.1"/>
    <property type="molecule type" value="Transcribed_RNA"/>
</dbReference>
<proteinExistence type="predicted"/>
<organism evidence="1">
    <name type="scientific">Arundo donax</name>
    <name type="common">Giant reed</name>
    <name type="synonym">Donax arundinaceus</name>
    <dbReference type="NCBI Taxonomy" id="35708"/>
    <lineage>
        <taxon>Eukaryota</taxon>
        <taxon>Viridiplantae</taxon>
        <taxon>Streptophyta</taxon>
        <taxon>Embryophyta</taxon>
        <taxon>Tracheophyta</taxon>
        <taxon>Spermatophyta</taxon>
        <taxon>Magnoliopsida</taxon>
        <taxon>Liliopsida</taxon>
        <taxon>Poales</taxon>
        <taxon>Poaceae</taxon>
        <taxon>PACMAD clade</taxon>
        <taxon>Arundinoideae</taxon>
        <taxon>Arundineae</taxon>
        <taxon>Arundo</taxon>
    </lineage>
</organism>
<reference evidence="1" key="1">
    <citation type="submission" date="2014-09" db="EMBL/GenBank/DDBJ databases">
        <authorList>
            <person name="Magalhaes I.L.F."/>
            <person name="Oliveira U."/>
            <person name="Santos F.R."/>
            <person name="Vidigal T.H.D.A."/>
            <person name="Brescovit A.D."/>
            <person name="Santos A.J."/>
        </authorList>
    </citation>
    <scope>NUCLEOTIDE SEQUENCE</scope>
    <source>
        <tissue evidence="1">Shoot tissue taken approximately 20 cm above the soil surface</tissue>
    </source>
</reference>
<protein>
    <submittedName>
        <fullName evidence="1">Uncharacterized protein</fullName>
    </submittedName>
</protein>
<name>A0A0A9AR62_ARUDO</name>